<dbReference type="Proteomes" id="UP001152964">
    <property type="component" value="Chromosome 14"/>
</dbReference>
<evidence type="ECO:0000313" key="5">
    <source>
        <dbReference type="EMBL" id="CAI1696515.1"/>
    </source>
</evidence>
<evidence type="ECO:0000313" key="6">
    <source>
        <dbReference type="Proteomes" id="UP001152964"/>
    </source>
</evidence>
<dbReference type="PANTHER" id="PTHR11652">
    <property type="entry name" value="30S RIBOSOMAL PROTEIN S12 FAMILY MEMBER"/>
    <property type="match status" value="1"/>
</dbReference>
<keyword evidence="6" id="KW-1185">Reference proteome</keyword>
<evidence type="ECO:0000256" key="1">
    <source>
        <dbReference type="ARBA" id="ARBA00005657"/>
    </source>
</evidence>
<organism evidence="5 6">
    <name type="scientific">Saccharomyces eubayanus</name>
    <name type="common">Yeast</name>
    <dbReference type="NCBI Taxonomy" id="1080349"/>
    <lineage>
        <taxon>Eukaryota</taxon>
        <taxon>Fungi</taxon>
        <taxon>Dikarya</taxon>
        <taxon>Ascomycota</taxon>
        <taxon>Saccharomycotina</taxon>
        <taxon>Saccharomycetes</taxon>
        <taxon>Saccharomycetales</taxon>
        <taxon>Saccharomycetaceae</taxon>
        <taxon>Saccharomyces</taxon>
    </lineage>
</organism>
<name>A0ABN8VGQ5_SACEU</name>
<evidence type="ECO:0000256" key="2">
    <source>
        <dbReference type="ARBA" id="ARBA00022980"/>
    </source>
</evidence>
<dbReference type="SUPFAM" id="SSF50249">
    <property type="entry name" value="Nucleic acid-binding proteins"/>
    <property type="match status" value="1"/>
</dbReference>
<dbReference type="InterPro" id="IPR005679">
    <property type="entry name" value="Ribosomal_uS12_bac"/>
</dbReference>
<evidence type="ECO:0000256" key="4">
    <source>
        <dbReference type="SAM" id="SignalP"/>
    </source>
</evidence>
<dbReference type="InterPro" id="IPR006032">
    <property type="entry name" value="Ribosomal_uS12"/>
</dbReference>
<evidence type="ECO:0000256" key="3">
    <source>
        <dbReference type="ARBA" id="ARBA00023274"/>
    </source>
</evidence>
<dbReference type="PRINTS" id="PR01034">
    <property type="entry name" value="RIBOSOMALS12"/>
</dbReference>
<keyword evidence="2" id="KW-0689">Ribosomal protein</keyword>
<reference evidence="5" key="1">
    <citation type="submission" date="2022-08" db="EMBL/GenBank/DDBJ databases">
        <authorList>
            <person name="Byrne P K."/>
        </authorList>
    </citation>
    <scope>NUCLEOTIDE SEQUENCE</scope>
    <source>
        <strain evidence="5">UCD650</strain>
    </source>
</reference>
<feature type="signal peptide" evidence="4">
    <location>
        <begin position="1"/>
        <end position="16"/>
    </location>
</feature>
<dbReference type="NCBIfam" id="TIGR00981">
    <property type="entry name" value="rpsL_bact"/>
    <property type="match status" value="1"/>
</dbReference>
<gene>
    <name evidence="5" type="primary">U6500N03500</name>
    <name evidence="5" type="ORF">SEUBUCD650_0N03500</name>
</gene>
<sequence length="204" mass="22918">MLYISKLTSILSLVWLLPEREQVLRSEKSHITREWQVKKQVGQRGNRLVRAMLSRLLSSSWCAPWRQAQRMFSTTVPIQATLNQIKRGSGPPRRKKVTTAPQLDQCPQRKGVVLRVMVLKPKKPNSAQRKACRVRLSNGNVVSAYIPGEGHDAQEHSIVYVRGGRCQDLPGVKYHVIRGAGDLSGVVNRISSRSKYGAKKPSKS</sequence>
<keyword evidence="4" id="KW-0732">Signal</keyword>
<comment type="similarity">
    <text evidence="1">Belongs to the universal ribosomal protein uS12 family.</text>
</comment>
<dbReference type="InterPro" id="IPR012340">
    <property type="entry name" value="NA-bd_OB-fold"/>
</dbReference>
<accession>A0ABN8VGQ5</accession>
<dbReference type="CDD" id="cd03368">
    <property type="entry name" value="Ribosomal_S12"/>
    <property type="match status" value="1"/>
</dbReference>
<proteinExistence type="inferred from homology"/>
<dbReference type="Gene3D" id="2.40.50.140">
    <property type="entry name" value="Nucleic acid-binding proteins"/>
    <property type="match status" value="1"/>
</dbReference>
<keyword evidence="3" id="KW-0687">Ribonucleoprotein</keyword>
<dbReference type="EMBL" id="OX291504">
    <property type="protein sequence ID" value="CAI1696515.1"/>
    <property type="molecule type" value="Genomic_DNA"/>
</dbReference>
<protein>
    <recommendedName>
        <fullName evidence="7">MRPS12-like protein</fullName>
    </recommendedName>
</protein>
<dbReference type="PROSITE" id="PS00055">
    <property type="entry name" value="RIBOSOMAL_S12"/>
    <property type="match status" value="1"/>
</dbReference>
<feature type="chain" id="PRO_5046929305" description="MRPS12-like protein" evidence="4">
    <location>
        <begin position="17"/>
        <end position="204"/>
    </location>
</feature>
<evidence type="ECO:0008006" key="7">
    <source>
        <dbReference type="Google" id="ProtNLM"/>
    </source>
</evidence>
<dbReference type="Pfam" id="PF00164">
    <property type="entry name" value="Ribosom_S12_S23"/>
    <property type="match status" value="1"/>
</dbReference>